<protein>
    <recommendedName>
        <fullName evidence="4">Cell shape determination protein CcmA</fullName>
    </recommendedName>
</protein>
<reference evidence="2 3" key="1">
    <citation type="journal article" date="2016" name="Nat. Commun.">
        <title>Thousands of microbial genomes shed light on interconnected biogeochemical processes in an aquifer system.</title>
        <authorList>
            <person name="Anantharaman K."/>
            <person name="Brown C.T."/>
            <person name="Hug L.A."/>
            <person name="Sharon I."/>
            <person name="Castelle C.J."/>
            <person name="Probst A.J."/>
            <person name="Thomas B.C."/>
            <person name="Singh A."/>
            <person name="Wilkins M.J."/>
            <person name="Karaoz U."/>
            <person name="Brodie E.L."/>
            <person name="Williams K.H."/>
            <person name="Hubbard S.S."/>
            <person name="Banfield J.F."/>
        </authorList>
    </citation>
    <scope>NUCLEOTIDE SEQUENCE [LARGE SCALE GENOMIC DNA]</scope>
</reference>
<evidence type="ECO:0000256" key="1">
    <source>
        <dbReference type="SAM" id="Phobius"/>
    </source>
</evidence>
<accession>A0A1F6DBD1</accession>
<keyword evidence="1" id="KW-0472">Membrane</keyword>
<organism evidence="2 3">
    <name type="scientific">Candidatus Kaiserbacteria bacterium RIFCSPHIGHO2_01_FULL_55_17</name>
    <dbReference type="NCBI Taxonomy" id="1798484"/>
    <lineage>
        <taxon>Bacteria</taxon>
        <taxon>Candidatus Kaiseribacteriota</taxon>
    </lineage>
</organism>
<evidence type="ECO:0000313" key="3">
    <source>
        <dbReference type="Proteomes" id="UP000177958"/>
    </source>
</evidence>
<feature type="transmembrane region" description="Helical" evidence="1">
    <location>
        <begin position="295"/>
        <end position="321"/>
    </location>
</feature>
<name>A0A1F6DBD1_9BACT</name>
<comment type="caution">
    <text evidence="2">The sequence shown here is derived from an EMBL/GenBank/DDBJ whole genome shotgun (WGS) entry which is preliminary data.</text>
</comment>
<dbReference type="EMBL" id="MFKX01000004">
    <property type="protein sequence ID" value="OGG58342.1"/>
    <property type="molecule type" value="Genomic_DNA"/>
</dbReference>
<feature type="transmembrane region" description="Helical" evidence="1">
    <location>
        <begin position="219"/>
        <end position="248"/>
    </location>
</feature>
<dbReference type="Proteomes" id="UP000177958">
    <property type="component" value="Unassembled WGS sequence"/>
</dbReference>
<keyword evidence="1" id="KW-0812">Transmembrane</keyword>
<evidence type="ECO:0000313" key="2">
    <source>
        <dbReference type="EMBL" id="OGG58342.1"/>
    </source>
</evidence>
<feature type="transmembrane region" description="Helical" evidence="1">
    <location>
        <begin position="269"/>
        <end position="289"/>
    </location>
</feature>
<evidence type="ECO:0008006" key="4">
    <source>
        <dbReference type="Google" id="ProtNLM"/>
    </source>
</evidence>
<sequence length="387" mass="39497">MSFGRTLGVSLAASLLLALLVFIPQSGDAAELRAGNQPLIATGETVREDVYIAGGSVSSAGVVAADLIAAGGNVLVRGNVGADLAAAGGSVTVLGNVADDVRAVGGNLLLQGAIGGDAVLAGGQITVGGKIAGDLLVGGGTVRVDGPISGDVRIGGGDVYLNSVVSGNVEVYADQLTLGSGARIAGSLTYTAGKEAVMEEGAAVSGDTTFKKRERTVSVGGIVAIISLALIGTALAQLVSALLFGLVFRRYAVRLVETAAARPPLEVGRGLIVIIVLPIASMILLWTVIGIPLGILGLLAFATTMVYLWIITPVVLGSFAYRSFFGGEFDVNWKTILLGVLIYTIFGIIPIVGWLAELILMLLTLGAVAHLKWDEVSSSSSYFPLHQ</sequence>
<dbReference type="AlphaFoldDB" id="A0A1F6DBD1"/>
<keyword evidence="1" id="KW-1133">Transmembrane helix</keyword>
<feature type="transmembrane region" description="Helical" evidence="1">
    <location>
        <begin position="333"/>
        <end position="356"/>
    </location>
</feature>
<proteinExistence type="predicted"/>
<gene>
    <name evidence="2" type="ORF">A2853_00280</name>
</gene>